<protein>
    <recommendedName>
        <fullName evidence="4">Suppressor of white apricot N-terminal domain-containing protein</fullName>
    </recommendedName>
</protein>
<name>A0A2Y9D422_PEDHC</name>
<evidence type="ECO:0000256" key="1">
    <source>
        <dbReference type="ARBA" id="ARBA00022664"/>
    </source>
</evidence>
<evidence type="ECO:0000256" key="3">
    <source>
        <dbReference type="SAM" id="MobiDB-lite"/>
    </source>
</evidence>
<dbReference type="InterPro" id="IPR019147">
    <property type="entry name" value="SWAP_N_domain"/>
</dbReference>
<dbReference type="VEuPathDB" id="VectorBase:PHUM628091"/>
<keyword evidence="2" id="KW-0508">mRNA splicing</keyword>
<feature type="compositionally biased region" description="Polar residues" evidence="3">
    <location>
        <begin position="308"/>
        <end position="318"/>
    </location>
</feature>
<dbReference type="EnsemblMetazoa" id="PHUM628091-RA">
    <property type="protein sequence ID" value="PHUM628091-PA"/>
    <property type="gene ID" value="PHUM628091"/>
</dbReference>
<feature type="region of interest" description="Disordered" evidence="3">
    <location>
        <begin position="272"/>
        <end position="659"/>
    </location>
</feature>
<feature type="compositionally biased region" description="Basic residues" evidence="3">
    <location>
        <begin position="629"/>
        <end position="643"/>
    </location>
</feature>
<dbReference type="GO" id="GO:0006397">
    <property type="term" value="P:mRNA processing"/>
    <property type="evidence" value="ECO:0007669"/>
    <property type="project" value="UniProtKB-KW"/>
</dbReference>
<dbReference type="Pfam" id="PF09750">
    <property type="entry name" value="DRY_EERY"/>
    <property type="match status" value="1"/>
</dbReference>
<accession>A0A2Y9D422</accession>
<dbReference type="SMART" id="SM01141">
    <property type="entry name" value="DRY_EERY"/>
    <property type="match status" value="1"/>
</dbReference>
<organism evidence="5 6">
    <name type="scientific">Pediculus humanus subsp. corporis</name>
    <name type="common">Body louse</name>
    <dbReference type="NCBI Taxonomy" id="121224"/>
    <lineage>
        <taxon>Eukaryota</taxon>
        <taxon>Metazoa</taxon>
        <taxon>Ecdysozoa</taxon>
        <taxon>Arthropoda</taxon>
        <taxon>Hexapoda</taxon>
        <taxon>Insecta</taxon>
        <taxon>Pterygota</taxon>
        <taxon>Neoptera</taxon>
        <taxon>Paraneoptera</taxon>
        <taxon>Psocodea</taxon>
        <taxon>Troctomorpha</taxon>
        <taxon>Phthiraptera</taxon>
        <taxon>Anoplura</taxon>
        <taxon>Pediculidae</taxon>
        <taxon>Pediculus</taxon>
    </lineage>
</organism>
<keyword evidence="6" id="KW-1185">Reference proteome</keyword>
<proteinExistence type="predicted"/>
<keyword evidence="1" id="KW-0507">mRNA processing</keyword>
<dbReference type="EMBL" id="AAZO01007414">
    <property type="status" value="NOT_ANNOTATED_CDS"/>
    <property type="molecule type" value="Genomic_DNA"/>
</dbReference>
<dbReference type="InParanoid" id="A0A2Y9D422"/>
<sequence length="659" mass="76153">MWHEARKQEKKIRGMMVDYRKRAERRRDFYEKFKADPTQFLQLHGRPCKIHLDPAVAVAGDSASVMMPWQGHPDILIDRFDVRAHLDIITENLPSKNDEEVMSYEERMMNYERYRILVQNEFLGVNEEKFLNQIYLEEQFGPIALKQSSEILEKEKRKKGAAIGFTYEDSTPDATFYNILEKKPKEDDASNSDDSDLDFDLCLDLGQIDTPSAHEMNAVGQRFGLTGNDFFSFLTNDVEEQEAMRLARQQEEEKAMFSGRKARRERQAFREKKLIGRIMSPPSYAARKSPTYDKYSRSNKSLSRSASPENTGQITYITSFGDDDSNEEKNDDSSRERDDRCVKSSHRNRRSKSAGSRSRSRRRSWSSRSRSGSSRSRRGRSKSSRSCASSKRRSSSRSNSSKSHSRSRSNSRDKSKNNKKSKSRSLSSSKSPKKKESPPKVVIPRYYGRNRKDSSSSLSLDSSDSESKTNTGQPSCSNSSRSANKKINVNDYHSCSRSAGNARPTSKSSTKEKPQEKLKKKMQALLLKQFKADKKAEKERLEKAEQERQDREAELRDIAIKIRRRERYLRHRGEDEENDGEKEAMKRRERYLRRLGDDDDKHGKREFGSRSESSGSRRSRSSSPEIVKSRRSRSPRRSGRRSRSSSPKPRLGKRNLVDY</sequence>
<evidence type="ECO:0000313" key="6">
    <source>
        <dbReference type="Proteomes" id="UP000009046"/>
    </source>
</evidence>
<dbReference type="GO" id="GO:0008380">
    <property type="term" value="P:RNA splicing"/>
    <property type="evidence" value="ECO:0007669"/>
    <property type="project" value="UniProtKB-KW"/>
</dbReference>
<dbReference type="PANTHER" id="PTHR13161:SF4">
    <property type="entry name" value="CLK4-ASSOCIATING SERINE_ARGININE RICH PROTEIN"/>
    <property type="match status" value="1"/>
</dbReference>
<feature type="compositionally biased region" description="Basic residues" evidence="3">
    <location>
        <begin position="343"/>
        <end position="365"/>
    </location>
</feature>
<dbReference type="PANTHER" id="PTHR13161">
    <property type="entry name" value="SPLICING FACTOR SUPPRESSOR OF WHITE APRICOT"/>
    <property type="match status" value="1"/>
</dbReference>
<dbReference type="InterPro" id="IPR040397">
    <property type="entry name" value="SWAP"/>
</dbReference>
<feature type="domain" description="Suppressor of white apricot N-terminal" evidence="4">
    <location>
        <begin position="39"/>
        <end position="171"/>
    </location>
</feature>
<evidence type="ECO:0000256" key="2">
    <source>
        <dbReference type="ARBA" id="ARBA00023187"/>
    </source>
</evidence>
<feature type="compositionally biased region" description="Basic and acidic residues" evidence="3">
    <location>
        <begin position="530"/>
        <end position="560"/>
    </location>
</feature>
<feature type="compositionally biased region" description="Basic residues" evidence="3">
    <location>
        <begin position="561"/>
        <end position="570"/>
    </location>
</feature>
<evidence type="ECO:0000313" key="5">
    <source>
        <dbReference type="EnsemblMetazoa" id="PHUM628091-PA"/>
    </source>
</evidence>
<feature type="compositionally biased region" description="Basic and acidic residues" evidence="3">
    <location>
        <begin position="581"/>
        <end position="609"/>
    </location>
</feature>
<dbReference type="Proteomes" id="UP000009046">
    <property type="component" value="Unassembled WGS sequence"/>
</dbReference>
<feature type="compositionally biased region" description="Polar residues" evidence="3">
    <location>
        <begin position="468"/>
        <end position="508"/>
    </location>
</feature>
<evidence type="ECO:0000259" key="4">
    <source>
        <dbReference type="SMART" id="SM01141"/>
    </source>
</evidence>
<dbReference type="AlphaFoldDB" id="A0A2Y9D422"/>
<reference evidence="5" key="1">
    <citation type="submission" date="2020-05" db="UniProtKB">
        <authorList>
            <consortium name="EnsemblMetazoa"/>
        </authorList>
    </citation>
    <scope>IDENTIFICATION</scope>
    <source>
        <strain evidence="5">USDA</strain>
    </source>
</reference>
<feature type="compositionally biased region" description="Basic and acidic residues" evidence="3">
    <location>
        <begin position="327"/>
        <end position="342"/>
    </location>
</feature>
<dbReference type="FunCoup" id="A0A2Y9D422">
    <property type="interactions" value="130"/>
</dbReference>
<feature type="compositionally biased region" description="Low complexity" evidence="3">
    <location>
        <begin position="298"/>
        <end position="307"/>
    </location>
</feature>